<comment type="caution">
    <text evidence="1">The sequence shown here is derived from an EMBL/GenBank/DDBJ whole genome shotgun (WGS) entry which is preliminary data.</text>
</comment>
<reference evidence="1 2" key="1">
    <citation type="submission" date="2024-04" db="EMBL/GenBank/DDBJ databases">
        <title>Defined microbial consortia suppress multidrug-resistant proinflammatory Enterobacteriaceae via ecological control.</title>
        <authorList>
            <person name="Furuichi M."/>
            <person name="Kawaguchi T."/>
            <person name="Pust M."/>
            <person name="Yasuma K."/>
            <person name="Plichta D."/>
            <person name="Hasegawa N."/>
            <person name="Ohya T."/>
            <person name="Bhattarai S."/>
            <person name="Sasajima S."/>
            <person name="Aoto Y."/>
            <person name="Tuganbaev T."/>
            <person name="Yaginuma M."/>
            <person name="Ueda M."/>
            <person name="Okahashi N."/>
            <person name="Amafuji K."/>
            <person name="Kiridooshi Y."/>
            <person name="Sugita K."/>
            <person name="Strazar M."/>
            <person name="Skelly A."/>
            <person name="Suda W."/>
            <person name="Hattori M."/>
            <person name="Nakamoto N."/>
            <person name="Caballero S."/>
            <person name="Norman J."/>
            <person name="Olle B."/>
            <person name="Tanoue T."/>
            <person name="Arita M."/>
            <person name="Bucci V."/>
            <person name="Atarashi K."/>
            <person name="Xavier R."/>
            <person name="Honda K."/>
        </authorList>
    </citation>
    <scope>NUCLEOTIDE SEQUENCE [LARGE SCALE GENOMIC DNA]</scope>
    <source>
        <strain evidence="2">k34-0107-D12</strain>
    </source>
</reference>
<dbReference type="Proteomes" id="UP001600941">
    <property type="component" value="Unassembled WGS sequence"/>
</dbReference>
<sequence>MREELRKRCELFVENRDIIKSAFAWESAYVYPMCSGILTARGVRADTQRLMECRDILKANTGVFSNFRGVSRLAVIATLSLNADAGLMMAQMLELYGKLKEFFWGSEYLTVAAATIAEMAEPSGYDEIINKTSSIYNRMKTAHPFLTSGEDSAFAALLAMSELDDSCIEREMEQCYSILKPYFFSGNSVQSLSHILALGEGSAEQKCRKALEIFDALKARGLKYGTGYELATLGVLTLLDVDRNLLIQDITDAEAFLKGQKGFGAFGVGSRQRLMYAGMMASCDYVPDLHSMQTAALNGVVALVIAQQAAICASAAAASAAAAASSSGS</sequence>
<gene>
    <name evidence="1" type="ORF">K340107D12_33170</name>
</gene>
<evidence type="ECO:0000313" key="2">
    <source>
        <dbReference type="Proteomes" id="UP001600941"/>
    </source>
</evidence>
<protein>
    <submittedName>
        <fullName evidence="1">DUF4003 domain-containing protein</fullName>
    </submittedName>
</protein>
<name>A0ABQ0BVD6_9FIRM</name>
<keyword evidence="2" id="KW-1185">Reference proteome</keyword>
<proteinExistence type="predicted"/>
<dbReference type="RefSeq" id="WP_227210917.1">
    <property type="nucleotide sequence ID" value="NZ_BAABZQ010000001.1"/>
</dbReference>
<dbReference type="InterPro" id="IPR025062">
    <property type="entry name" value="DUF4003"/>
</dbReference>
<accession>A0ABQ0BVD6</accession>
<dbReference type="EMBL" id="BAABZQ010000001">
    <property type="protein sequence ID" value="GAA6500501.1"/>
    <property type="molecule type" value="Genomic_DNA"/>
</dbReference>
<dbReference type="Pfam" id="PF13170">
    <property type="entry name" value="DUF4003"/>
    <property type="match status" value="1"/>
</dbReference>
<organism evidence="1 2">
    <name type="scientific">Blautia parvula</name>
    <dbReference type="NCBI Taxonomy" id="2877527"/>
    <lineage>
        <taxon>Bacteria</taxon>
        <taxon>Bacillati</taxon>
        <taxon>Bacillota</taxon>
        <taxon>Clostridia</taxon>
        <taxon>Lachnospirales</taxon>
        <taxon>Lachnospiraceae</taxon>
        <taxon>Blautia</taxon>
    </lineage>
</organism>
<evidence type="ECO:0000313" key="1">
    <source>
        <dbReference type="EMBL" id="GAA6500501.1"/>
    </source>
</evidence>